<sequence length="274" mass="29410">MKKITSGLIGVLALMLVAGGAAEATRGPQGVTYSAHNLSMSADPDWPTYVSDNETQVCVFCHTPHGGTLDGPLWNRESPGTIYTHYNSASLSSYLRALSINRSVSKESLLCLSCHDGSIAINSLVNYSNSLVNENNEPVLPTHNGGRSVEIPIMFTTDPDLPPNPGPQIGASRENPDAHGDLSDDHPISFSYSSVYSAKAEEFKTVSAAEINGVRFFGTENRVECSSCHDPHVMYDQNYTLSNGDLVVGADPDYTPFLITPNEGSALCLACHDK</sequence>
<proteinExistence type="predicted"/>
<evidence type="ECO:0000256" key="2">
    <source>
        <dbReference type="SAM" id="SignalP"/>
    </source>
</evidence>
<dbReference type="Proteomes" id="UP000317155">
    <property type="component" value="Unassembled WGS sequence"/>
</dbReference>
<dbReference type="EMBL" id="VJVV01000004">
    <property type="protein sequence ID" value="TRO82433.1"/>
    <property type="molecule type" value="Genomic_DNA"/>
</dbReference>
<feature type="region of interest" description="Disordered" evidence="1">
    <location>
        <begin position="158"/>
        <end position="184"/>
    </location>
</feature>
<dbReference type="RefSeq" id="WP_140396653.1">
    <property type="nucleotide sequence ID" value="NZ_FOJJ01000034.1"/>
</dbReference>
<evidence type="ECO:0000313" key="3">
    <source>
        <dbReference type="EMBL" id="TRO82433.1"/>
    </source>
</evidence>
<keyword evidence="2" id="KW-0732">Signal</keyword>
<keyword evidence="4" id="KW-1185">Reference proteome</keyword>
<evidence type="ECO:0000313" key="4">
    <source>
        <dbReference type="Proteomes" id="UP000317155"/>
    </source>
</evidence>
<feature type="compositionally biased region" description="Basic and acidic residues" evidence="1">
    <location>
        <begin position="174"/>
        <end position="184"/>
    </location>
</feature>
<feature type="signal peptide" evidence="2">
    <location>
        <begin position="1"/>
        <end position="23"/>
    </location>
</feature>
<accession>A0A550JGY1</accession>
<dbReference type="AlphaFoldDB" id="A0A550JGY1"/>
<organism evidence="3 4">
    <name type="scientific">Trichloromonas acetexigens</name>
    <dbReference type="NCBI Taxonomy" id="38815"/>
    <lineage>
        <taxon>Bacteria</taxon>
        <taxon>Pseudomonadati</taxon>
        <taxon>Thermodesulfobacteriota</taxon>
        <taxon>Desulfuromonadia</taxon>
        <taxon>Desulfuromonadales</taxon>
        <taxon>Trichloromonadaceae</taxon>
        <taxon>Trichloromonas</taxon>
    </lineage>
</organism>
<dbReference type="SUPFAM" id="SSF48695">
    <property type="entry name" value="Multiheme cytochromes"/>
    <property type="match status" value="2"/>
</dbReference>
<dbReference type="InterPro" id="IPR036280">
    <property type="entry name" value="Multihaem_cyt_sf"/>
</dbReference>
<feature type="chain" id="PRO_5021732021" evidence="2">
    <location>
        <begin position="24"/>
        <end position="274"/>
    </location>
</feature>
<comment type="caution">
    <text evidence="3">The sequence shown here is derived from an EMBL/GenBank/DDBJ whole genome shotgun (WGS) entry which is preliminary data.</text>
</comment>
<reference evidence="3 4" key="1">
    <citation type="submission" date="2019-07" db="EMBL/GenBank/DDBJ databases">
        <title>Insights of Desulfuromonas acetexigens electromicrobiology.</title>
        <authorList>
            <person name="Katuri K."/>
            <person name="Sapireddy V."/>
            <person name="Shaw D.R."/>
            <person name="Saikaly P."/>
        </authorList>
    </citation>
    <scope>NUCLEOTIDE SEQUENCE [LARGE SCALE GENOMIC DNA]</scope>
    <source>
        <strain evidence="3 4">2873</strain>
    </source>
</reference>
<gene>
    <name evidence="3" type="ORF">FL622_07600</name>
</gene>
<dbReference type="OrthoDB" id="12425at2"/>
<protein>
    <submittedName>
        <fullName evidence="3">Cytochrome c3 family protein</fullName>
    </submittedName>
</protein>
<evidence type="ECO:0000256" key="1">
    <source>
        <dbReference type="SAM" id="MobiDB-lite"/>
    </source>
</evidence>
<name>A0A550JGY1_9BACT</name>